<dbReference type="InterPro" id="IPR006862">
    <property type="entry name" value="Thio_Ohase/aa_AcTrfase"/>
</dbReference>
<evidence type="ECO:0000259" key="5">
    <source>
        <dbReference type="Pfam" id="PF08840"/>
    </source>
</evidence>
<evidence type="ECO:0000256" key="1">
    <source>
        <dbReference type="ARBA" id="ARBA00006538"/>
    </source>
</evidence>
<reference evidence="6" key="1">
    <citation type="submission" date="2020-12" db="EMBL/GenBank/DDBJ databases">
        <title>The genome sequence of Inhella sp. 1Y17.</title>
        <authorList>
            <person name="Liu Y."/>
        </authorList>
    </citation>
    <scope>NUCLEOTIDE SEQUENCE</scope>
    <source>
        <strain evidence="6">1Y17</strain>
    </source>
</reference>
<feature type="signal peptide" evidence="3">
    <location>
        <begin position="1"/>
        <end position="22"/>
    </location>
</feature>
<sequence length="454" mass="48710">MNVLRRALFAAGLLALSVPVCAQRIDTNTHQPVLAGEPLQLALADLQPGQTVTLRAERTVRTFSGPVRRFMSEARFQADAQGRVDLTAQAPLPGGSYAGADVRGLLWSMRMQDGEVKEPVFNRIQFQLHDAEGKPLAQAELRLTQALPDVQTRKPAGFPGALFAHRAGAAKRPALILLGGSEGGSAINRDAPFWASQGYAVLALPYYSPRSWSPSGMQPPELPELPANFVDIPIERLEQARAWLAEQPEVDATRIGVQGTSKGAEFALIAGTRLPWIKGIAAIVPSDVVWEGWGEGVEPGKRSSFAWQGQALDFVPYKDFQQEFAGAALGEPIVIRRPLDKGRAAATPAQIEKARIPVERIAAPVFLLGGDDDQVWDSGRMAQALADRRAQVPGLKTMLLRHAEAGHFLGGTGTGPTTHYNDGLMKNGGTPAANARAQAEGHAALKAFWAATLN</sequence>
<dbReference type="PANTHER" id="PTHR10824:SF4">
    <property type="entry name" value="ACYL-COENZYME A THIOESTERASE 1-LIKE"/>
    <property type="match status" value="1"/>
</dbReference>
<dbReference type="Proteomes" id="UP000613266">
    <property type="component" value="Unassembled WGS sequence"/>
</dbReference>
<evidence type="ECO:0000313" key="7">
    <source>
        <dbReference type="Proteomes" id="UP000613266"/>
    </source>
</evidence>
<feature type="chain" id="PRO_5037760916" evidence="3">
    <location>
        <begin position="23"/>
        <end position="454"/>
    </location>
</feature>
<dbReference type="Gene3D" id="2.60.40.2240">
    <property type="entry name" value="Acyl-CoA thioester hydrolase/BAAT N-terminal domain"/>
    <property type="match status" value="1"/>
</dbReference>
<evidence type="ECO:0000256" key="2">
    <source>
        <dbReference type="PIRSR" id="PIRSR016521-1"/>
    </source>
</evidence>
<organism evidence="6 7">
    <name type="scientific">Inhella proteolytica</name>
    <dbReference type="NCBI Taxonomy" id="2795029"/>
    <lineage>
        <taxon>Bacteria</taxon>
        <taxon>Pseudomonadati</taxon>
        <taxon>Pseudomonadota</taxon>
        <taxon>Betaproteobacteria</taxon>
        <taxon>Burkholderiales</taxon>
        <taxon>Sphaerotilaceae</taxon>
        <taxon>Inhella</taxon>
    </lineage>
</organism>
<dbReference type="InterPro" id="IPR029058">
    <property type="entry name" value="AB_hydrolase_fold"/>
</dbReference>
<keyword evidence="7" id="KW-1185">Reference proteome</keyword>
<dbReference type="RefSeq" id="WP_198110316.1">
    <property type="nucleotide sequence ID" value="NZ_JAEDAK010000004.1"/>
</dbReference>
<comment type="similarity">
    <text evidence="1">Belongs to the C/M/P thioester hydrolase family.</text>
</comment>
<evidence type="ECO:0000313" key="6">
    <source>
        <dbReference type="EMBL" id="MBH9576696.1"/>
    </source>
</evidence>
<dbReference type="Gene3D" id="3.40.50.1820">
    <property type="entry name" value="alpha/beta hydrolase"/>
    <property type="match status" value="1"/>
</dbReference>
<dbReference type="InterPro" id="IPR016662">
    <property type="entry name" value="Acyl-CoA_thioEstase_long-chain"/>
</dbReference>
<dbReference type="PANTHER" id="PTHR10824">
    <property type="entry name" value="ACYL-COENZYME A THIOESTERASE-RELATED"/>
    <property type="match status" value="1"/>
</dbReference>
<feature type="domain" description="BAAT/Acyl-CoA thioester hydrolase C-terminal" evidence="5">
    <location>
        <begin position="233"/>
        <end position="451"/>
    </location>
</feature>
<proteinExistence type="inferred from homology"/>
<dbReference type="GO" id="GO:0006637">
    <property type="term" value="P:acyl-CoA metabolic process"/>
    <property type="evidence" value="ECO:0007669"/>
    <property type="project" value="InterPro"/>
</dbReference>
<keyword evidence="3" id="KW-0732">Signal</keyword>
<protein>
    <submittedName>
        <fullName evidence="6">Acyl-CoA thioesterase/BAAT N-terminal domain-containing protein</fullName>
    </submittedName>
</protein>
<evidence type="ECO:0000259" key="4">
    <source>
        <dbReference type="Pfam" id="PF04775"/>
    </source>
</evidence>
<dbReference type="Pfam" id="PF08840">
    <property type="entry name" value="BAAT_C"/>
    <property type="match status" value="1"/>
</dbReference>
<accession>A0A931IZJ4</accession>
<dbReference type="Pfam" id="PF04775">
    <property type="entry name" value="Bile_Hydr_Trans"/>
    <property type="match status" value="1"/>
</dbReference>
<evidence type="ECO:0000256" key="3">
    <source>
        <dbReference type="SAM" id="SignalP"/>
    </source>
</evidence>
<dbReference type="EMBL" id="JAEDAK010000004">
    <property type="protein sequence ID" value="MBH9576696.1"/>
    <property type="molecule type" value="Genomic_DNA"/>
</dbReference>
<dbReference type="InterPro" id="IPR042490">
    <property type="entry name" value="Thio_Ohase/BAAT_N"/>
</dbReference>
<feature type="active site" description="Charge relay system" evidence="2">
    <location>
        <position position="261"/>
    </location>
</feature>
<feature type="domain" description="Acyl-CoA thioester hydrolase/bile acid-CoA amino acid N-acetyltransferase" evidence="4">
    <location>
        <begin position="37"/>
        <end position="151"/>
    </location>
</feature>
<name>A0A931IZJ4_9BURK</name>
<dbReference type="AlphaFoldDB" id="A0A931IZJ4"/>
<comment type="caution">
    <text evidence="6">The sequence shown here is derived from an EMBL/GenBank/DDBJ whole genome shotgun (WGS) entry which is preliminary data.</text>
</comment>
<gene>
    <name evidence="6" type="ORF">I7X39_07250</name>
</gene>
<dbReference type="GO" id="GO:0047617">
    <property type="term" value="F:fatty acyl-CoA hydrolase activity"/>
    <property type="evidence" value="ECO:0007669"/>
    <property type="project" value="TreeGrafter"/>
</dbReference>
<dbReference type="SUPFAM" id="SSF53474">
    <property type="entry name" value="alpha/beta-Hydrolases"/>
    <property type="match status" value="1"/>
</dbReference>
<dbReference type="PIRSF" id="PIRSF016521">
    <property type="entry name" value="Acyl-CoA_hydro"/>
    <property type="match status" value="1"/>
</dbReference>
<dbReference type="GO" id="GO:0006631">
    <property type="term" value="P:fatty acid metabolic process"/>
    <property type="evidence" value="ECO:0007669"/>
    <property type="project" value="TreeGrafter"/>
</dbReference>
<feature type="active site" description="Charge relay system" evidence="2">
    <location>
        <position position="373"/>
    </location>
</feature>
<dbReference type="InterPro" id="IPR014940">
    <property type="entry name" value="BAAT_C"/>
</dbReference>
<feature type="active site" description="Charge relay system" evidence="2">
    <location>
        <position position="407"/>
    </location>
</feature>